<proteinExistence type="predicted"/>
<reference evidence="2 3" key="1">
    <citation type="journal article" date="2016" name="Front. Microbiol.">
        <title>Genome and transcriptome sequences reveal the specific parasitism of the nematophagous Purpureocillium lilacinum 36-1.</title>
        <authorList>
            <person name="Xie J."/>
            <person name="Li S."/>
            <person name="Mo C."/>
            <person name="Xiao X."/>
            <person name="Peng D."/>
            <person name="Wang G."/>
            <person name="Xiao Y."/>
        </authorList>
    </citation>
    <scope>NUCLEOTIDE SEQUENCE [LARGE SCALE GENOMIC DNA]</scope>
    <source>
        <strain evidence="2 3">36-1</strain>
    </source>
</reference>
<feature type="region of interest" description="Disordered" evidence="1">
    <location>
        <begin position="787"/>
        <end position="808"/>
    </location>
</feature>
<feature type="compositionally biased region" description="Basic residues" evidence="1">
    <location>
        <begin position="795"/>
        <end position="808"/>
    </location>
</feature>
<evidence type="ECO:0000313" key="2">
    <source>
        <dbReference type="EMBL" id="PWI74631.1"/>
    </source>
</evidence>
<gene>
    <name evidence="2" type="ORF">PCL_07945</name>
</gene>
<dbReference type="AlphaFoldDB" id="A0A2U3EJG0"/>
<evidence type="ECO:0000256" key="1">
    <source>
        <dbReference type="SAM" id="MobiDB-lite"/>
    </source>
</evidence>
<feature type="region of interest" description="Disordered" evidence="1">
    <location>
        <begin position="1"/>
        <end position="20"/>
    </location>
</feature>
<sequence length="808" mass="89576">MAHRGDTPSSVAEGPMIARPGPCVKPGLVPVLLLLGALLSRGRESSTTSMRRRCRWVPRIVLSTLSTTRGLPAAQRHGGDPSDARRTTAWSEGGGPVVGRRAVRLVKGSVPRRLVHYGHGGREAWAAWGEAWEGQTDAVRAWLLPILAGSSQPRVRHAAQQQTDTIRIQARESIRPDGVALDVEVAGRGAEMKQTDATDLLCSLLLRPPLCTAYFVASHAAQRRTRAQAAHPYVHAEHGLGKATLAEGLTPPSASLSLARRRYRFCRFLHDGPPLLLSVCLPSSSPSPSLGPRRDVFLCWSCRQTGAAQLPTASRGGTRTPLQPKVKTTINRAALFADFIMLIQPGRTPLALVNRQGLDAAPDRYKNRTTPRRLPLIAGYLFCVIPLPPTCKRPLPRVLVAFIVTLGHLPRYLTHILPLCLLLLELSLSCSAVLCPYSDPYRAESTATTTTTTTMMYPTTLDQGGVSPTTAGRMGIKAITHSESLPPRRSLSSDLPSLSFHRSLIHPQTPPESTSGSPRLKIEGMASPSQFFVSLSGCEAHDPISASSLSGISRDCSPLPGIARLSSPTNPVSVRLPSLEEFDQGVEALARSHGPARPYTPPSPLPSLGRGPVLPHPMPALHGYAPHETYSAYHHHDPFMHGSASMDGYPSPPPDGENRHINQKYTTEEGDFIIYAWHDKKLKWQRIKQDFAAMFGRTPERTVQGLQAWYYRMNQRIPLWDQDGWLIFDNEDDLEPKYISIKCRERDSQDKPMEPLGLAQRYPERALHYSWVDPELKRKCQDWAAKRSMQYRERRERRKRKEQRRLKL</sequence>
<feature type="compositionally biased region" description="Basic and acidic residues" evidence="1">
    <location>
        <begin position="77"/>
        <end position="86"/>
    </location>
</feature>
<feature type="region of interest" description="Disordered" evidence="1">
    <location>
        <begin position="69"/>
        <end position="93"/>
    </location>
</feature>
<accession>A0A2U3EJG0</accession>
<name>A0A2U3EJG0_PURLI</name>
<protein>
    <submittedName>
        <fullName evidence="2">Uncharacterized protein</fullName>
    </submittedName>
</protein>
<organism evidence="2 3">
    <name type="scientific">Purpureocillium lilacinum</name>
    <name type="common">Paecilomyces lilacinus</name>
    <dbReference type="NCBI Taxonomy" id="33203"/>
    <lineage>
        <taxon>Eukaryota</taxon>
        <taxon>Fungi</taxon>
        <taxon>Dikarya</taxon>
        <taxon>Ascomycota</taxon>
        <taxon>Pezizomycotina</taxon>
        <taxon>Sordariomycetes</taxon>
        <taxon>Hypocreomycetidae</taxon>
        <taxon>Hypocreales</taxon>
        <taxon>Ophiocordycipitaceae</taxon>
        <taxon>Purpureocillium</taxon>
    </lineage>
</organism>
<evidence type="ECO:0000313" key="3">
    <source>
        <dbReference type="Proteomes" id="UP000245956"/>
    </source>
</evidence>
<dbReference type="Proteomes" id="UP000245956">
    <property type="component" value="Unassembled WGS sequence"/>
</dbReference>
<dbReference type="EMBL" id="LCWV01000003">
    <property type="protein sequence ID" value="PWI74631.1"/>
    <property type="molecule type" value="Genomic_DNA"/>
</dbReference>
<comment type="caution">
    <text evidence="2">The sequence shown here is derived from an EMBL/GenBank/DDBJ whole genome shotgun (WGS) entry which is preliminary data.</text>
</comment>